<evidence type="ECO:0000313" key="2">
    <source>
        <dbReference type="EMBL" id="TDO15362.1"/>
    </source>
</evidence>
<sequence>MSNELDPPFFPPDSVLPRRRGLLESATNNPWPRQWAEHLELLTPEGKLTSVDDMLVLILSELNRLQEQIDSDEEPDRHSETIVAPSLGLPTPSLA</sequence>
<evidence type="ECO:0000256" key="1">
    <source>
        <dbReference type="SAM" id="MobiDB-lite"/>
    </source>
</evidence>
<feature type="region of interest" description="Disordered" evidence="1">
    <location>
        <begin position="68"/>
        <end position="95"/>
    </location>
</feature>
<dbReference type="EMBL" id="SNWH01000002">
    <property type="protein sequence ID" value="TDO15362.1"/>
    <property type="molecule type" value="Genomic_DNA"/>
</dbReference>
<proteinExistence type="predicted"/>
<name>A0A4R6I1H4_9GAMM</name>
<keyword evidence="3" id="KW-1185">Reference proteome</keyword>
<evidence type="ECO:0000313" key="3">
    <source>
        <dbReference type="Proteomes" id="UP000295150"/>
    </source>
</evidence>
<accession>A0A4R6I1H4</accession>
<dbReference type="Proteomes" id="UP000295150">
    <property type="component" value="Unassembled WGS sequence"/>
</dbReference>
<protein>
    <submittedName>
        <fullName evidence="2">Uncharacterized protein</fullName>
    </submittedName>
</protein>
<gene>
    <name evidence="2" type="ORF">DFO68_102194</name>
</gene>
<organism evidence="2 3">
    <name type="scientific">Halomonas ventosae</name>
    <dbReference type="NCBI Taxonomy" id="229007"/>
    <lineage>
        <taxon>Bacteria</taxon>
        <taxon>Pseudomonadati</taxon>
        <taxon>Pseudomonadota</taxon>
        <taxon>Gammaproteobacteria</taxon>
        <taxon>Oceanospirillales</taxon>
        <taxon>Halomonadaceae</taxon>
        <taxon>Halomonas</taxon>
    </lineage>
</organism>
<reference evidence="2 3" key="1">
    <citation type="submission" date="2019-03" db="EMBL/GenBank/DDBJ databases">
        <title>Freshwater and sediment microbial communities from various areas in North America, analyzing microbe dynamics in response to fracking.</title>
        <authorList>
            <person name="Lamendella R."/>
        </authorList>
    </citation>
    <scope>NUCLEOTIDE SEQUENCE [LARGE SCALE GENOMIC DNA]</scope>
    <source>
        <strain evidence="2 3">1_TX</strain>
    </source>
</reference>
<comment type="caution">
    <text evidence="2">The sequence shown here is derived from an EMBL/GenBank/DDBJ whole genome shotgun (WGS) entry which is preliminary data.</text>
</comment>
<dbReference type="AlphaFoldDB" id="A0A4R6I1H4"/>